<dbReference type="AlphaFoldDB" id="A0AAF0DC52"/>
<evidence type="ECO:0000256" key="4">
    <source>
        <dbReference type="ARBA" id="ARBA00022824"/>
    </source>
</evidence>
<reference evidence="7" key="1">
    <citation type="submission" date="2023-03" db="EMBL/GenBank/DDBJ databases">
        <title>Emydomyces testavorans Genome Sequence.</title>
        <authorList>
            <person name="Hoyer L."/>
        </authorList>
    </citation>
    <scope>NUCLEOTIDE SEQUENCE</scope>
    <source>
        <strain evidence="7">16-2883</strain>
    </source>
</reference>
<evidence type="ECO:0000256" key="1">
    <source>
        <dbReference type="ARBA" id="ARBA00004173"/>
    </source>
</evidence>
<dbReference type="GO" id="GO:0016020">
    <property type="term" value="C:membrane"/>
    <property type="evidence" value="ECO:0007669"/>
    <property type="project" value="UniProtKB-SubCell"/>
</dbReference>
<accession>A0AAF0DC52</accession>
<organism evidence="7 8">
    <name type="scientific">Emydomyces testavorans</name>
    <dbReference type="NCBI Taxonomy" id="2070801"/>
    <lineage>
        <taxon>Eukaryota</taxon>
        <taxon>Fungi</taxon>
        <taxon>Dikarya</taxon>
        <taxon>Ascomycota</taxon>
        <taxon>Pezizomycotina</taxon>
        <taxon>Eurotiomycetes</taxon>
        <taxon>Eurotiomycetidae</taxon>
        <taxon>Onygenales</taxon>
        <taxon>Nannizziopsiaceae</taxon>
        <taxon>Emydomyces</taxon>
    </lineage>
</organism>
<dbReference type="Gene3D" id="3.40.50.1820">
    <property type="entry name" value="alpha/beta hydrolase"/>
    <property type="match status" value="1"/>
</dbReference>
<dbReference type="InterPro" id="IPR029058">
    <property type="entry name" value="AB_hydrolase_fold"/>
</dbReference>
<keyword evidence="5" id="KW-0496">Mitochondrion</keyword>
<comment type="subcellular location">
    <subcellularLocation>
        <location evidence="2">Endoplasmic reticulum</location>
    </subcellularLocation>
    <subcellularLocation>
        <location evidence="3">Membrane</location>
    </subcellularLocation>
    <subcellularLocation>
        <location evidence="1">Mitochondrion</location>
    </subcellularLocation>
</comment>
<evidence type="ECO:0000256" key="2">
    <source>
        <dbReference type="ARBA" id="ARBA00004240"/>
    </source>
</evidence>
<keyword evidence="8" id="KW-1185">Reference proteome</keyword>
<dbReference type="GO" id="GO:0005783">
    <property type="term" value="C:endoplasmic reticulum"/>
    <property type="evidence" value="ECO:0007669"/>
    <property type="project" value="UniProtKB-SubCell"/>
</dbReference>
<dbReference type="Proteomes" id="UP001219355">
    <property type="component" value="Chromosome 1"/>
</dbReference>
<proteinExistence type="predicted"/>
<dbReference type="InterPro" id="IPR052374">
    <property type="entry name" value="SERAC1"/>
</dbReference>
<evidence type="ECO:0000256" key="6">
    <source>
        <dbReference type="ARBA" id="ARBA00023136"/>
    </source>
</evidence>
<evidence type="ECO:0000313" key="7">
    <source>
        <dbReference type="EMBL" id="WEW55764.1"/>
    </source>
</evidence>
<dbReference type="InterPro" id="IPR027417">
    <property type="entry name" value="P-loop_NTPase"/>
</dbReference>
<dbReference type="GO" id="GO:0005739">
    <property type="term" value="C:mitochondrion"/>
    <property type="evidence" value="ECO:0007669"/>
    <property type="project" value="UniProtKB-SubCell"/>
</dbReference>
<name>A0AAF0DC52_9EURO</name>
<evidence type="ECO:0000313" key="8">
    <source>
        <dbReference type="Proteomes" id="UP001219355"/>
    </source>
</evidence>
<sequence>MPVIPLDSDQCEAERPDRSLLVDIIAVHDVNGNPIDTWTDPDSQILWLRDLLPKDIKNARVLAYGYSAGLTSFFGPDSVRKIKNHAHTLVKEIQEYRALEDCSQRPIIFICHGLGGMLVKEALYCASMKTESSVRHLRSVFLSTYAIMFFGTPHSGLDQGKWSISCLETSQKGLFGHHKGSLPRIALRRDAPTLNMIAEDFARLMKEFQIFSFWAQIACHHKDALEIEKPWGTEISPYGADYFIRDTHVGMVRLTSGHPSYRTVIVTLVRYCGNAPIVISRRWSNGDTQLSQEDTNGLATIFDMHKYNQPFQKNAYEKSCNKYFQIPQAVSSIFTGREDIFRILKTALFSQDPEFARQQKRFIIYGIGGSGKTQFTCKFAQDLRESFWGVFWIDATSTETARQSFAKIGKLGGQEETQDSGKHWLSHLDEPWLLIINNADDPNLDLHSLFPEGERGCILVTSKNPNSCIYATVGSTEFAGLKEDDAVALLLKAADIPKPWDEGSRTTASQIANALGYLALALIQAGELVLQRICSLKEFLNFYNAYRFHLRCDSFRNREGTKRYMNYSTWDRSFQSLEKDQNEASRDAAQLLCVVAFFHFKHIRVDIFLRALYFRGKALETPKQTMFSGMVLRSTWKRLRSPVALPEFLRQTPSSLSRYRVRKALHQLRSFSLISYDGSNNSFSLHPVVHAWARDRLSAGEQQLWAEVSLNTIAESIQFPSDAAGESYENFRMDLLPHLDFCLKASPIRSLDLNIRFGRWRTLLSLTLQYTSLLSYREEVLRAAKCAYFYAECGRFTDAAPLLSSVFAALVQSRGCEKVWTMRAMLTLAGAY</sequence>
<gene>
    <name evidence="7" type="ORF">PRK78_001197</name>
</gene>
<dbReference type="PANTHER" id="PTHR48182:SF2">
    <property type="entry name" value="PROTEIN SERAC1"/>
    <property type="match status" value="1"/>
</dbReference>
<keyword evidence="4" id="KW-0256">Endoplasmic reticulum</keyword>
<dbReference type="SUPFAM" id="SSF52540">
    <property type="entry name" value="P-loop containing nucleoside triphosphate hydrolases"/>
    <property type="match status" value="1"/>
</dbReference>
<protein>
    <submittedName>
        <fullName evidence="7">Uncharacterized protein</fullName>
    </submittedName>
</protein>
<keyword evidence="6" id="KW-0472">Membrane</keyword>
<dbReference type="EMBL" id="CP120627">
    <property type="protein sequence ID" value="WEW55764.1"/>
    <property type="molecule type" value="Genomic_DNA"/>
</dbReference>
<evidence type="ECO:0000256" key="5">
    <source>
        <dbReference type="ARBA" id="ARBA00023128"/>
    </source>
</evidence>
<evidence type="ECO:0000256" key="3">
    <source>
        <dbReference type="ARBA" id="ARBA00004370"/>
    </source>
</evidence>
<dbReference type="Gene3D" id="3.40.50.300">
    <property type="entry name" value="P-loop containing nucleotide triphosphate hydrolases"/>
    <property type="match status" value="1"/>
</dbReference>
<dbReference type="SUPFAM" id="SSF53474">
    <property type="entry name" value="alpha/beta-Hydrolases"/>
    <property type="match status" value="1"/>
</dbReference>
<dbReference type="PANTHER" id="PTHR48182">
    <property type="entry name" value="PROTEIN SERAC1"/>
    <property type="match status" value="1"/>
</dbReference>